<organism evidence="1">
    <name type="scientific">Myoviridae sp. ctijX18</name>
    <dbReference type="NCBI Taxonomy" id="2825154"/>
    <lineage>
        <taxon>Viruses</taxon>
        <taxon>Duplodnaviria</taxon>
        <taxon>Heunggongvirae</taxon>
        <taxon>Uroviricota</taxon>
        <taxon>Caudoviricetes</taxon>
    </lineage>
</organism>
<protein>
    <submittedName>
        <fullName evidence="1">Uncharacterized protein</fullName>
    </submittedName>
</protein>
<proteinExistence type="predicted"/>
<dbReference type="EMBL" id="BK016133">
    <property type="protein sequence ID" value="DAF97444.1"/>
    <property type="molecule type" value="Genomic_DNA"/>
</dbReference>
<sequence>MIEVSIFGEVITEENRKEIYEREDRVVELIGSIMYASKEEEKVTSYDDGYFSYDYSDDQEYELCYNSEDVWVQWWEEDENGEPHLIQFSLGNDLLEVAWLWTANANFKELYLDAESTDSEPLED</sequence>
<evidence type="ECO:0000313" key="1">
    <source>
        <dbReference type="EMBL" id="DAF97444.1"/>
    </source>
</evidence>
<accession>A0A8S5USR7</accession>
<reference evidence="1" key="1">
    <citation type="journal article" date="2021" name="Proc. Natl. Acad. Sci. U.S.A.">
        <title>A Catalog of Tens of Thousands of Viruses from Human Metagenomes Reveals Hidden Associations with Chronic Diseases.</title>
        <authorList>
            <person name="Tisza M.J."/>
            <person name="Buck C.B."/>
        </authorList>
    </citation>
    <scope>NUCLEOTIDE SEQUENCE</scope>
    <source>
        <strain evidence="1">CtijX18</strain>
    </source>
</reference>
<name>A0A8S5USR7_9CAUD</name>